<reference evidence="1 2" key="1">
    <citation type="submission" date="2020-08" db="EMBL/GenBank/DDBJ databases">
        <title>Sequencing the genomes of 1000 actinobacteria strains.</title>
        <authorList>
            <person name="Klenk H.-P."/>
        </authorList>
    </citation>
    <scope>NUCLEOTIDE SEQUENCE [LARGE SCALE GENOMIC DNA]</scope>
    <source>
        <strain evidence="1 2">DSM 45913</strain>
    </source>
</reference>
<dbReference type="Proteomes" id="UP000583800">
    <property type="component" value="Unassembled WGS sequence"/>
</dbReference>
<comment type="caution">
    <text evidence="1">The sequence shown here is derived from an EMBL/GenBank/DDBJ whole genome shotgun (WGS) entry which is preliminary data.</text>
</comment>
<evidence type="ECO:0000313" key="2">
    <source>
        <dbReference type="Proteomes" id="UP000583800"/>
    </source>
</evidence>
<keyword evidence="2" id="KW-1185">Reference proteome</keyword>
<dbReference type="AlphaFoldDB" id="A0A7X0CEB8"/>
<evidence type="ECO:0008006" key="3">
    <source>
        <dbReference type="Google" id="ProtNLM"/>
    </source>
</evidence>
<organism evidence="1 2">
    <name type="scientific">Nonomuraea muscovyensis</name>
    <dbReference type="NCBI Taxonomy" id="1124761"/>
    <lineage>
        <taxon>Bacteria</taxon>
        <taxon>Bacillati</taxon>
        <taxon>Actinomycetota</taxon>
        <taxon>Actinomycetes</taxon>
        <taxon>Streptosporangiales</taxon>
        <taxon>Streptosporangiaceae</taxon>
        <taxon>Nonomuraea</taxon>
    </lineage>
</organism>
<protein>
    <recommendedName>
        <fullName evidence="3">Nucleotidyl transferase AbiEii/AbiGii toxin family protein</fullName>
    </recommendedName>
</protein>
<proteinExistence type="predicted"/>
<gene>
    <name evidence="1" type="ORF">FHU36_008527</name>
</gene>
<dbReference type="RefSeq" id="WP_246503248.1">
    <property type="nucleotide sequence ID" value="NZ_JACHJB010000004.1"/>
</dbReference>
<evidence type="ECO:0000313" key="1">
    <source>
        <dbReference type="EMBL" id="MBB6351944.1"/>
    </source>
</evidence>
<dbReference type="EMBL" id="JACHJB010000004">
    <property type="protein sequence ID" value="MBB6351944.1"/>
    <property type="molecule type" value="Genomic_DNA"/>
</dbReference>
<accession>A0A7X0CEB8</accession>
<name>A0A7X0CEB8_9ACTN</name>
<sequence length="244" mass="25892">MSPGEIPPGRAPDGWTSPGADGPLLAAVLPVACRYGLVLAGGHALALHGLADRPGEDIDLVTDPCRSAAEVAEAVWRGFLEAGLEASLGAVAPRVAGLAVREPVTGERREVVLHREAPQRPAVTWGGLRVLDVDDAVGLAMRALHDRGLAGDLAVAVRAGETRTFRDLEALARPYHDDFALPELVMRLEFAELMPDEAFRACGLDGAGAARVRAFARAWVEDVKLRRSEDGDADYDDPDLPAVD</sequence>